<evidence type="ECO:0000256" key="1">
    <source>
        <dbReference type="ARBA" id="ARBA00004123"/>
    </source>
</evidence>
<keyword evidence="4" id="KW-0539">Nucleus</keyword>
<evidence type="ECO:0000259" key="7">
    <source>
        <dbReference type="PROSITE" id="PS50888"/>
    </source>
</evidence>
<protein>
    <submittedName>
        <fullName evidence="8">Myc-type, basic helix-loop-helix (BHLH) domain-containing protein</fullName>
    </submittedName>
</protein>
<dbReference type="EMBL" id="PKPP01005832">
    <property type="protein sequence ID" value="PWA58665.1"/>
    <property type="molecule type" value="Genomic_DNA"/>
</dbReference>
<dbReference type="STRING" id="35608.A0A2U1MBP5"/>
<keyword evidence="6" id="KW-0472">Membrane</keyword>
<organism evidence="8 9">
    <name type="scientific">Artemisia annua</name>
    <name type="common">Sweet wormwood</name>
    <dbReference type="NCBI Taxonomy" id="35608"/>
    <lineage>
        <taxon>Eukaryota</taxon>
        <taxon>Viridiplantae</taxon>
        <taxon>Streptophyta</taxon>
        <taxon>Embryophyta</taxon>
        <taxon>Tracheophyta</taxon>
        <taxon>Spermatophyta</taxon>
        <taxon>Magnoliopsida</taxon>
        <taxon>eudicotyledons</taxon>
        <taxon>Gunneridae</taxon>
        <taxon>Pentapetalae</taxon>
        <taxon>asterids</taxon>
        <taxon>campanulids</taxon>
        <taxon>Asterales</taxon>
        <taxon>Asteraceae</taxon>
        <taxon>Asteroideae</taxon>
        <taxon>Anthemideae</taxon>
        <taxon>Artemisiinae</taxon>
        <taxon>Artemisia</taxon>
    </lineage>
</organism>
<dbReference type="Gene3D" id="4.10.280.10">
    <property type="entry name" value="Helix-loop-helix DNA-binding domain"/>
    <property type="match status" value="1"/>
</dbReference>
<evidence type="ECO:0000256" key="3">
    <source>
        <dbReference type="ARBA" id="ARBA00023163"/>
    </source>
</evidence>
<comment type="subcellular location">
    <subcellularLocation>
        <location evidence="1">Nucleus</location>
    </subcellularLocation>
</comment>
<gene>
    <name evidence="8" type="ORF">CTI12_AA397770</name>
</gene>
<feature type="transmembrane region" description="Helical" evidence="6">
    <location>
        <begin position="269"/>
        <end position="291"/>
    </location>
</feature>
<dbReference type="Pfam" id="PF00010">
    <property type="entry name" value="HLH"/>
    <property type="match status" value="1"/>
</dbReference>
<evidence type="ECO:0000313" key="9">
    <source>
        <dbReference type="Proteomes" id="UP000245207"/>
    </source>
</evidence>
<keyword evidence="6" id="KW-1133">Transmembrane helix</keyword>
<keyword evidence="6" id="KW-0812">Transmembrane</keyword>
<comment type="caution">
    <text evidence="8">The sequence shown here is derived from an EMBL/GenBank/DDBJ whole genome shotgun (WGS) entry which is preliminary data.</text>
</comment>
<dbReference type="SMART" id="SM00353">
    <property type="entry name" value="HLH"/>
    <property type="match status" value="1"/>
</dbReference>
<keyword evidence="2" id="KW-0805">Transcription regulation</keyword>
<feature type="compositionally biased region" description="Polar residues" evidence="5">
    <location>
        <begin position="57"/>
        <end position="74"/>
    </location>
</feature>
<name>A0A2U1MBP5_ARTAN</name>
<keyword evidence="3" id="KW-0804">Transcription</keyword>
<feature type="region of interest" description="Disordered" evidence="5">
    <location>
        <begin position="57"/>
        <end position="81"/>
    </location>
</feature>
<dbReference type="AlphaFoldDB" id="A0A2U1MBP5"/>
<dbReference type="InterPro" id="IPR052610">
    <property type="entry name" value="bHLH_transcription_regulator"/>
</dbReference>
<dbReference type="PROSITE" id="PS50888">
    <property type="entry name" value="BHLH"/>
    <property type="match status" value="1"/>
</dbReference>
<dbReference type="PANTHER" id="PTHR45959:SF35">
    <property type="entry name" value="MYC-TYPE, BASIC HELIX-LOOP-HELIX (BHLH) DOMAIN-CONTAINING PROTEIN-RELATED"/>
    <property type="match status" value="1"/>
</dbReference>
<evidence type="ECO:0000313" key="8">
    <source>
        <dbReference type="EMBL" id="PWA58665.1"/>
    </source>
</evidence>
<dbReference type="Proteomes" id="UP000245207">
    <property type="component" value="Unassembled WGS sequence"/>
</dbReference>
<keyword evidence="9" id="KW-1185">Reference proteome</keyword>
<evidence type="ECO:0000256" key="6">
    <source>
        <dbReference type="SAM" id="Phobius"/>
    </source>
</evidence>
<evidence type="ECO:0000256" key="5">
    <source>
        <dbReference type="SAM" id="MobiDB-lite"/>
    </source>
</evidence>
<evidence type="ECO:0000256" key="2">
    <source>
        <dbReference type="ARBA" id="ARBA00023015"/>
    </source>
</evidence>
<feature type="domain" description="BHLH" evidence="7">
    <location>
        <begin position="129"/>
        <end position="178"/>
    </location>
</feature>
<dbReference type="SUPFAM" id="SSF47459">
    <property type="entry name" value="HLH, helix-loop-helix DNA-binding domain"/>
    <property type="match status" value="1"/>
</dbReference>
<dbReference type="InterPro" id="IPR011598">
    <property type="entry name" value="bHLH_dom"/>
</dbReference>
<dbReference type="OrthoDB" id="690068at2759"/>
<dbReference type="PANTHER" id="PTHR45959">
    <property type="entry name" value="BHLH TRANSCRIPTION FACTOR"/>
    <property type="match status" value="1"/>
</dbReference>
<reference evidence="8 9" key="1">
    <citation type="journal article" date="2018" name="Mol. Plant">
        <title>The genome of Artemisia annua provides insight into the evolution of Asteraceae family and artemisinin biosynthesis.</title>
        <authorList>
            <person name="Shen Q."/>
            <person name="Zhang L."/>
            <person name="Liao Z."/>
            <person name="Wang S."/>
            <person name="Yan T."/>
            <person name="Shi P."/>
            <person name="Liu M."/>
            <person name="Fu X."/>
            <person name="Pan Q."/>
            <person name="Wang Y."/>
            <person name="Lv Z."/>
            <person name="Lu X."/>
            <person name="Zhang F."/>
            <person name="Jiang W."/>
            <person name="Ma Y."/>
            <person name="Chen M."/>
            <person name="Hao X."/>
            <person name="Li L."/>
            <person name="Tang Y."/>
            <person name="Lv G."/>
            <person name="Zhou Y."/>
            <person name="Sun X."/>
            <person name="Brodelius P.E."/>
            <person name="Rose J.K.C."/>
            <person name="Tang K."/>
        </authorList>
    </citation>
    <scope>NUCLEOTIDE SEQUENCE [LARGE SCALE GENOMIC DNA]</scope>
    <source>
        <strain evidence="9">cv. Huhao1</strain>
        <tissue evidence="8">Leaf</tissue>
    </source>
</reference>
<dbReference type="GO" id="GO:0005634">
    <property type="term" value="C:nucleus"/>
    <property type="evidence" value="ECO:0007669"/>
    <property type="project" value="UniProtKB-SubCell"/>
</dbReference>
<accession>A0A2U1MBP5</accession>
<dbReference type="InterPro" id="IPR036638">
    <property type="entry name" value="HLH_DNA-bd_sf"/>
</dbReference>
<evidence type="ECO:0000256" key="4">
    <source>
        <dbReference type="ARBA" id="ARBA00023242"/>
    </source>
</evidence>
<proteinExistence type="predicted"/>
<dbReference type="GO" id="GO:0046983">
    <property type="term" value="F:protein dimerization activity"/>
    <property type="evidence" value="ECO:0007669"/>
    <property type="project" value="InterPro"/>
</dbReference>
<sequence>MDMSQAWLAEMEMEDPGFMSYDQMSILSDVVNNFSVDSFYSEIYAETTTCVDKTFQTQQPEIRQETSSSISKSSAPLDPLVTNSLPSSKTFTISFGDLEPKEETLQFDDSLGYEDARTTKVSITLRNPIQAQDHVFAERRRREKLNQNFISLSTVLPSLKKMDKASMLEDAFNYIKELQGRVKELEGTLKPDNKRENVDQESDISLKRYKLSNPCDKTRSEKSTSPCNTSPEIKVSISGSSVTVTIQCQNNSSSFVKALTQMQKLGLSIIYSSAMPFVTTILLITIVAQIVDDFSMTPTELAKSLQLAI</sequence>